<evidence type="ECO:0000313" key="5">
    <source>
        <dbReference type="Proteomes" id="UP000019442"/>
    </source>
</evidence>
<dbReference type="SUPFAM" id="SSF56925">
    <property type="entry name" value="OMPA-like"/>
    <property type="match status" value="1"/>
</dbReference>
<dbReference type="Gene3D" id="2.40.160.20">
    <property type="match status" value="1"/>
</dbReference>
<reference evidence="4 5" key="1">
    <citation type="journal article" date="2014" name="J Genomics">
        <title>Draft Genome Sequence of the Extremely Halophilic Phototrophic Purple Sulfur Bacterium Halorhodospira halochloris.</title>
        <authorList>
            <person name="Singh K.S."/>
            <person name="Kirksey J."/>
            <person name="Hoff W.D."/>
            <person name="Deole R."/>
        </authorList>
    </citation>
    <scope>NUCLEOTIDE SEQUENCE [LARGE SCALE GENOMIC DNA]</scope>
    <source>
        <strain evidence="4 5">A</strain>
    </source>
</reference>
<gene>
    <name evidence="4" type="ORF">M911_16380</name>
</gene>
<evidence type="ECO:0000259" key="3">
    <source>
        <dbReference type="Pfam" id="PF13505"/>
    </source>
</evidence>
<dbReference type="InterPro" id="IPR027385">
    <property type="entry name" value="Beta-barrel_OMP"/>
</dbReference>
<sequence length="219" mass="23634">MKQGIIQGVALASALTLLTAPALVAAQGNAGENYLRFSGAVLLANDRDIDEDFDDFNFSGDAKFRNGELFSIALGREVTPWLDMEFELGHLEAPFDKLEGRVRESTTGLEAPVSESVSGKMSGWFGFVNAHFRPMRGSLFEPYFGGGIGLASLEEDLEGDTSSDTELALNATLGLDYNIREDVAIGGQYRYIWADMSTTGYGDNAFTASAVSLSLKISF</sequence>
<dbReference type="RefSeq" id="WP_025283013.1">
    <property type="nucleotide sequence ID" value="NZ_CP007268.1"/>
</dbReference>
<dbReference type="AlphaFoldDB" id="W8KNT4"/>
<accession>W8KNT4</accession>
<proteinExistence type="predicted"/>
<evidence type="ECO:0000256" key="1">
    <source>
        <dbReference type="ARBA" id="ARBA00022729"/>
    </source>
</evidence>
<dbReference type="OrthoDB" id="9807574at2"/>
<dbReference type="KEGG" id="hhc:M911_16380"/>
<dbReference type="InterPro" id="IPR011250">
    <property type="entry name" value="OMP/PagP_B-barrel"/>
</dbReference>
<dbReference type="EMBL" id="CP007268">
    <property type="protein sequence ID" value="AHK80828.1"/>
    <property type="molecule type" value="Genomic_DNA"/>
</dbReference>
<evidence type="ECO:0000256" key="2">
    <source>
        <dbReference type="SAM" id="SignalP"/>
    </source>
</evidence>
<keyword evidence="1 2" id="KW-0732">Signal</keyword>
<dbReference type="Proteomes" id="UP000019442">
    <property type="component" value="Chromosome"/>
</dbReference>
<protein>
    <recommendedName>
        <fullName evidence="3">Outer membrane protein beta-barrel domain-containing protein</fullName>
    </recommendedName>
</protein>
<dbReference type="HOGENOM" id="CLU_1259964_0_0_6"/>
<dbReference type="Pfam" id="PF13505">
    <property type="entry name" value="OMP_b-brl"/>
    <property type="match status" value="1"/>
</dbReference>
<feature type="chain" id="PRO_5004912328" description="Outer membrane protein beta-barrel domain-containing protein" evidence="2">
    <location>
        <begin position="26"/>
        <end position="219"/>
    </location>
</feature>
<feature type="domain" description="Outer membrane protein beta-barrel" evidence="3">
    <location>
        <begin position="13"/>
        <end position="215"/>
    </location>
</feature>
<reference evidence="5" key="2">
    <citation type="submission" date="2014-02" db="EMBL/GenBank/DDBJ databases">
        <title>Draft Genome Sequence of extremely halophilic bacteria Halorhodospira halochloris.</title>
        <authorList>
            <person name="Singh K.S."/>
        </authorList>
    </citation>
    <scope>NUCLEOTIDE SEQUENCE [LARGE SCALE GENOMIC DNA]</scope>
    <source>
        <strain evidence="5">A</strain>
    </source>
</reference>
<keyword evidence="5" id="KW-1185">Reference proteome</keyword>
<feature type="signal peptide" evidence="2">
    <location>
        <begin position="1"/>
        <end position="25"/>
    </location>
</feature>
<evidence type="ECO:0000313" key="4">
    <source>
        <dbReference type="EMBL" id="AHK80828.1"/>
    </source>
</evidence>
<organism evidence="4 5">
    <name type="scientific">Ectothiorhodospira haloalkaliphila</name>
    <dbReference type="NCBI Taxonomy" id="421628"/>
    <lineage>
        <taxon>Bacteria</taxon>
        <taxon>Pseudomonadati</taxon>
        <taxon>Pseudomonadota</taxon>
        <taxon>Gammaproteobacteria</taxon>
        <taxon>Chromatiales</taxon>
        <taxon>Ectothiorhodospiraceae</taxon>
        <taxon>Ectothiorhodospira</taxon>
    </lineage>
</organism>
<name>W8KNT4_9GAMM</name>